<dbReference type="CDD" id="cd18186">
    <property type="entry name" value="BTB_POZ_ZBTB_KLHL-like"/>
    <property type="match status" value="2"/>
</dbReference>
<sequence>MASQTPSAKRPRYDDTGTPDAAARSKYWFDDGNIILQAENTQFRVHRSVLSSQSVVFKDMFSMPQPVALDPLVDGCPVVFLSDNAEEIELVLALFYDNFKVHDLRKLMSFPLLAAILRVGKKYQIEHFQDEGLRRLREEFPKDLELWDACYKLPLQIDEVNANLENIINLAHELSIHTILPAAYLCYLHHACVDDIIHGREWDDENSGNVQVRLLRLNEKAVMQCLKGRDSLTRQFLDIAKGWLRQSDLIPAPTCYRKNMCIERKVAAILDLPAFDLDFLFVLHPLGLESPPSLCSECNDALVAVYNETRREMWSKLPTYFARSAKRPRCDDTRTPEQITRSKYWFDDGNIILQAENTQFKVHRSVLSNQSVVFRDMFSMPQPVILDPVVDGCPVVSLSDSADDLELVMCLFYDNFKQVIVFPLSEPLMITTQGTPPGYVTQNLQYGRLHALSSRAVLRVGKKYQIDHFQAEGLNRLRKELPSHLDSWDACYNTEVAISGATENLANIINLAHELSVYSILPAAYMYYLRNESMDAIIDGRKPNDATEEHPIEAETIRLNERAMRQCLKGRDAVIRRFLDIAKYWLLQHDLIPSPSCSQESECLKRKAKAILSLEAMSLRRISILAPWSRSSLCTYCDVFLEEAYDTARQEIWDELPRYFGLPPWDELVDFA</sequence>
<keyword evidence="3" id="KW-1185">Reference proteome</keyword>
<dbReference type="EMBL" id="NHYE01004756">
    <property type="protein sequence ID" value="PPQ82403.1"/>
    <property type="molecule type" value="Genomic_DNA"/>
</dbReference>
<reference evidence="2 3" key="1">
    <citation type="journal article" date="2018" name="Evol. Lett.">
        <title>Horizontal gene cluster transfer increased hallucinogenic mushroom diversity.</title>
        <authorList>
            <person name="Reynolds H.T."/>
            <person name="Vijayakumar V."/>
            <person name="Gluck-Thaler E."/>
            <person name="Korotkin H.B."/>
            <person name="Matheny P.B."/>
            <person name="Slot J.C."/>
        </authorList>
    </citation>
    <scope>NUCLEOTIDE SEQUENCE [LARGE SCALE GENOMIC DNA]</scope>
    <source>
        <strain evidence="2 3">SRW20</strain>
    </source>
</reference>
<feature type="domain" description="BTB" evidence="1">
    <location>
        <begin position="349"/>
        <end position="415"/>
    </location>
</feature>
<gene>
    <name evidence="2" type="ORF">CVT26_013318</name>
</gene>
<dbReference type="AlphaFoldDB" id="A0A409WV59"/>
<protein>
    <recommendedName>
        <fullName evidence="1">BTB domain-containing protein</fullName>
    </recommendedName>
</protein>
<comment type="caution">
    <text evidence="2">The sequence shown here is derived from an EMBL/GenBank/DDBJ whole genome shotgun (WGS) entry which is preliminary data.</text>
</comment>
<dbReference type="InterPro" id="IPR044714">
    <property type="entry name" value="AtSIBP1-like"/>
</dbReference>
<dbReference type="OrthoDB" id="3217871at2759"/>
<dbReference type="PROSITE" id="PS50097">
    <property type="entry name" value="BTB"/>
    <property type="match status" value="2"/>
</dbReference>
<dbReference type="SUPFAM" id="SSF54695">
    <property type="entry name" value="POZ domain"/>
    <property type="match status" value="1"/>
</dbReference>
<dbReference type="PANTHER" id="PTHR46672:SF1">
    <property type="entry name" value="OS08G0103600 PROTEIN"/>
    <property type="match status" value="1"/>
</dbReference>
<dbReference type="Proteomes" id="UP000284706">
    <property type="component" value="Unassembled WGS sequence"/>
</dbReference>
<proteinExistence type="predicted"/>
<evidence type="ECO:0000313" key="3">
    <source>
        <dbReference type="Proteomes" id="UP000284706"/>
    </source>
</evidence>
<dbReference type="STRING" id="231916.A0A409WV59"/>
<name>A0A409WV59_9AGAR</name>
<evidence type="ECO:0000259" key="1">
    <source>
        <dbReference type="PROSITE" id="PS50097"/>
    </source>
</evidence>
<accession>A0A409WV59</accession>
<dbReference type="InterPro" id="IPR011333">
    <property type="entry name" value="SKP1/BTB/POZ_sf"/>
</dbReference>
<dbReference type="Pfam" id="PF00651">
    <property type="entry name" value="BTB"/>
    <property type="match status" value="2"/>
</dbReference>
<dbReference type="Gene3D" id="3.30.710.10">
    <property type="entry name" value="Potassium Channel Kv1.1, Chain A"/>
    <property type="match status" value="2"/>
</dbReference>
<dbReference type="InParanoid" id="A0A409WV59"/>
<feature type="domain" description="BTB" evidence="1">
    <location>
        <begin position="32"/>
        <end position="98"/>
    </location>
</feature>
<dbReference type="SMART" id="SM00225">
    <property type="entry name" value="BTB"/>
    <property type="match status" value="2"/>
</dbReference>
<organism evidence="2 3">
    <name type="scientific">Gymnopilus dilepis</name>
    <dbReference type="NCBI Taxonomy" id="231916"/>
    <lineage>
        <taxon>Eukaryota</taxon>
        <taxon>Fungi</taxon>
        <taxon>Dikarya</taxon>
        <taxon>Basidiomycota</taxon>
        <taxon>Agaricomycotina</taxon>
        <taxon>Agaricomycetes</taxon>
        <taxon>Agaricomycetidae</taxon>
        <taxon>Agaricales</taxon>
        <taxon>Agaricineae</taxon>
        <taxon>Hymenogastraceae</taxon>
        <taxon>Gymnopilus</taxon>
    </lineage>
</organism>
<dbReference type="PANTHER" id="PTHR46672">
    <property type="entry name" value="OS08G0495500 PROTEIN-RELATED"/>
    <property type="match status" value="1"/>
</dbReference>
<evidence type="ECO:0000313" key="2">
    <source>
        <dbReference type="EMBL" id="PPQ82403.1"/>
    </source>
</evidence>
<dbReference type="InterPro" id="IPR000210">
    <property type="entry name" value="BTB/POZ_dom"/>
</dbReference>